<evidence type="ECO:0000259" key="3">
    <source>
        <dbReference type="Pfam" id="PF03184"/>
    </source>
</evidence>
<feature type="region of interest" description="Disordered" evidence="2">
    <location>
        <begin position="367"/>
        <end position="390"/>
    </location>
</feature>
<dbReference type="CDD" id="cd15517">
    <property type="entry name" value="PHD_TCF19_like"/>
    <property type="match status" value="1"/>
</dbReference>
<dbReference type="InterPro" id="IPR007889">
    <property type="entry name" value="HTH_Psq"/>
</dbReference>
<dbReference type="Proteomes" id="UP000837857">
    <property type="component" value="Chromosome 16"/>
</dbReference>
<dbReference type="InterPro" id="IPR011011">
    <property type="entry name" value="Znf_FYVE_PHD"/>
</dbReference>
<dbReference type="SUPFAM" id="SSF57903">
    <property type="entry name" value="FYVE/PHD zinc finger"/>
    <property type="match status" value="1"/>
</dbReference>
<dbReference type="SUPFAM" id="SSF46689">
    <property type="entry name" value="Homeodomain-like"/>
    <property type="match status" value="1"/>
</dbReference>
<dbReference type="InterPro" id="IPR004875">
    <property type="entry name" value="DDE_SF_endonuclease_dom"/>
</dbReference>
<evidence type="ECO:0000259" key="4">
    <source>
        <dbReference type="Pfam" id="PF05225"/>
    </source>
</evidence>
<feature type="compositionally biased region" description="Polar residues" evidence="2">
    <location>
        <begin position="337"/>
        <end position="347"/>
    </location>
</feature>
<dbReference type="PANTHER" id="PTHR19303:SF74">
    <property type="entry name" value="POGO TRANSPOSABLE ELEMENT WITH KRAB DOMAIN"/>
    <property type="match status" value="1"/>
</dbReference>
<dbReference type="InterPro" id="IPR036397">
    <property type="entry name" value="RNaseH_sf"/>
</dbReference>
<dbReference type="InterPro" id="IPR009057">
    <property type="entry name" value="Homeodomain-like_sf"/>
</dbReference>
<evidence type="ECO:0000256" key="2">
    <source>
        <dbReference type="SAM" id="MobiDB-lite"/>
    </source>
</evidence>
<protein>
    <recommendedName>
        <fullName evidence="7">DDE-1 domain-containing protein</fullName>
    </recommendedName>
</protein>
<evidence type="ECO:0000313" key="5">
    <source>
        <dbReference type="EMBL" id="CAH2045185.1"/>
    </source>
</evidence>
<dbReference type="Gene3D" id="1.10.10.60">
    <property type="entry name" value="Homeodomain-like"/>
    <property type="match status" value="1"/>
</dbReference>
<evidence type="ECO:0008006" key="7">
    <source>
        <dbReference type="Google" id="ProtNLM"/>
    </source>
</evidence>
<feature type="compositionally biased region" description="Polar residues" evidence="2">
    <location>
        <begin position="278"/>
        <end position="309"/>
    </location>
</feature>
<feature type="compositionally biased region" description="Low complexity" evidence="2">
    <location>
        <begin position="311"/>
        <end position="325"/>
    </location>
</feature>
<gene>
    <name evidence="5" type="ORF">IPOD504_LOCUS4971</name>
</gene>
<dbReference type="PANTHER" id="PTHR19303">
    <property type="entry name" value="TRANSPOSON"/>
    <property type="match status" value="1"/>
</dbReference>
<dbReference type="EMBL" id="OW152828">
    <property type="protein sequence ID" value="CAH2045185.1"/>
    <property type="molecule type" value="Genomic_DNA"/>
</dbReference>
<dbReference type="InterPro" id="IPR013083">
    <property type="entry name" value="Znf_RING/FYVE/PHD"/>
</dbReference>
<dbReference type="Gene3D" id="3.30.40.10">
    <property type="entry name" value="Zinc/RING finger domain, C3HC4 (zinc finger)"/>
    <property type="match status" value="1"/>
</dbReference>
<feature type="domain" description="HTH psq-type" evidence="4">
    <location>
        <begin position="57"/>
        <end position="92"/>
    </location>
</feature>
<evidence type="ECO:0000256" key="1">
    <source>
        <dbReference type="ARBA" id="ARBA00004123"/>
    </source>
</evidence>
<evidence type="ECO:0000313" key="6">
    <source>
        <dbReference type="Proteomes" id="UP000837857"/>
    </source>
</evidence>
<keyword evidence="6" id="KW-1185">Reference proteome</keyword>
<proteinExistence type="predicted"/>
<feature type="non-terminal residue" evidence="5">
    <location>
        <position position="1"/>
    </location>
</feature>
<organism evidence="5 6">
    <name type="scientific">Iphiclides podalirius</name>
    <name type="common">scarce swallowtail</name>
    <dbReference type="NCBI Taxonomy" id="110791"/>
    <lineage>
        <taxon>Eukaryota</taxon>
        <taxon>Metazoa</taxon>
        <taxon>Ecdysozoa</taxon>
        <taxon>Arthropoda</taxon>
        <taxon>Hexapoda</taxon>
        <taxon>Insecta</taxon>
        <taxon>Pterygota</taxon>
        <taxon>Neoptera</taxon>
        <taxon>Endopterygota</taxon>
        <taxon>Lepidoptera</taxon>
        <taxon>Glossata</taxon>
        <taxon>Ditrysia</taxon>
        <taxon>Papilionoidea</taxon>
        <taxon>Papilionidae</taxon>
        <taxon>Papilioninae</taxon>
        <taxon>Iphiclides</taxon>
    </lineage>
</organism>
<reference evidence="5" key="1">
    <citation type="submission" date="2022-03" db="EMBL/GenBank/DDBJ databases">
        <authorList>
            <person name="Martin H S."/>
        </authorList>
    </citation>
    <scope>NUCLEOTIDE SEQUENCE</scope>
</reference>
<feature type="region of interest" description="Disordered" evidence="2">
    <location>
        <begin position="278"/>
        <end position="348"/>
    </location>
</feature>
<dbReference type="Pfam" id="PF03184">
    <property type="entry name" value="DDE_1"/>
    <property type="match status" value="1"/>
</dbReference>
<dbReference type="Pfam" id="PF05225">
    <property type="entry name" value="HTH_psq"/>
    <property type="match status" value="1"/>
</dbReference>
<dbReference type="InterPro" id="IPR050863">
    <property type="entry name" value="CenT-Element_Derived"/>
</dbReference>
<feature type="domain" description="DDE-1" evidence="3">
    <location>
        <begin position="132"/>
        <end position="255"/>
    </location>
</feature>
<dbReference type="Gene3D" id="3.30.420.10">
    <property type="entry name" value="Ribonuclease H-like superfamily/Ribonuclease H"/>
    <property type="match status" value="1"/>
</dbReference>
<sequence length="473" mass="53110">MNISLSFGRWSLSSPDAVYLFRAKICEKMEDNRNKSGKENKRKMKGEKRRNYDSSRFKEAYMKVIKDNWSVYKASKEYGIPWSTLRRHIATHGGESFDLPKLGRPFTLDSDLECVRMVNDLANGAPEGSIVRLSKNGWINSEKFLEWMHHFEAHIPPARPVLLIMDSHSTHVSQDVIDFATKNGIHLFTFPSHTSHLLQPLDVSVYKSLKNAWAKVLNDYKLQHPTSAPTRLDFCRLLTPAYEHAFQPSIIVNGFRKTGTAPFDRNAISDESIAPSLMQPSDLQSQNIESSTDNAQASAVNRETASPSVFSLLSVPEVPQSSSSSTRRAKRNPQARYLTTQSMNNMDSPEENIVAISNETTVAVTSEETVTSIRVPSASPTPGPSTESNLKRKLPRVKVEKTPKSNKSTMCDYCGVHYSQDLALRNGAVWVECMSCGKWYYQECTGTESPQFLCDNCDKVDFSGTDDSDWAPE</sequence>
<accession>A0ABN8I4F9</accession>
<name>A0ABN8I4F9_9NEOP</name>
<feature type="region of interest" description="Disordered" evidence="2">
    <location>
        <begin position="32"/>
        <end position="51"/>
    </location>
</feature>
<comment type="subcellular location">
    <subcellularLocation>
        <location evidence="1">Nucleus</location>
    </subcellularLocation>
</comment>
<feature type="compositionally biased region" description="Polar residues" evidence="2">
    <location>
        <begin position="378"/>
        <end position="388"/>
    </location>
</feature>